<feature type="region of interest" description="Disordered" evidence="1">
    <location>
        <begin position="1"/>
        <end position="23"/>
    </location>
</feature>
<reference evidence="2 3" key="1">
    <citation type="journal article" date="2019" name="Nat. Microbiol.">
        <title>Mediterranean grassland soil C-N compound turnover is dependent on rainfall and depth, and is mediated by genomically divergent microorganisms.</title>
        <authorList>
            <person name="Diamond S."/>
            <person name="Andeer P.F."/>
            <person name="Li Z."/>
            <person name="Crits-Christoph A."/>
            <person name="Burstein D."/>
            <person name="Anantharaman K."/>
            <person name="Lane K.R."/>
            <person name="Thomas B.C."/>
            <person name="Pan C."/>
            <person name="Northen T.R."/>
            <person name="Banfield J.F."/>
        </authorList>
    </citation>
    <scope>NUCLEOTIDE SEQUENCE [LARGE SCALE GENOMIC DNA]</scope>
    <source>
        <strain evidence="2">WS_8</strain>
    </source>
</reference>
<protein>
    <submittedName>
        <fullName evidence="2">Capsule assembly Wzi family protein</fullName>
    </submittedName>
</protein>
<organism evidence="2 3">
    <name type="scientific">Eiseniibacteriota bacterium</name>
    <dbReference type="NCBI Taxonomy" id="2212470"/>
    <lineage>
        <taxon>Bacteria</taxon>
        <taxon>Candidatus Eiseniibacteriota</taxon>
    </lineage>
</organism>
<sequence length="568" mass="61671">MRAGEANTGSERGTTRRGSGMKLAPRDWRGLHPAWAAGPRLLACRRMPQYLGPASRRRLPLCVVGAAFILCATRAHATPLDFLPVGDPLESELRALDVLGQQYRLPHLGTRPIEFLELAGLATVGVGGSAQRISVARLSRALIREGLSGLQLDPILGTTPRLLQLNYADEQRLDVSAGIEGQGNVDRDRSWFTSGSGFHVRAAAGFHSLVVFSHVMAAHVDQGRSFADPIFSSDPNLIIHSEESYLAYRGVGGRWGFQFGRSRWQLGPGEEASLLLSGTAAPLTGLALRARIDPLRADGIALSVTLDPASGEQLAMHRLEWQPSDGLRLGIGEGARYRSDAWRPLYLMGMIPYVLVQRLEVQDRPDSAAALRNNVLVAFDGAWRVVPGLRAYGEGLVDDIHSANGSTRKYGYQLGAEGVTALGDGRLVWGTEYTRLTRYVYTSFFGRSFAAQGRPLGFPTGPDARRIRVRAAWDPSPNWQVLAVVGRVDKGENDLDEPFVPGVSSPRSESFEGVVEHQTDVEASLRFWPESGIELSVSGGYAWARNLGHVPGASNQGATAALGLRWTR</sequence>
<dbReference type="Pfam" id="PF14052">
    <property type="entry name" value="Caps_assemb_Wzi"/>
    <property type="match status" value="1"/>
</dbReference>
<evidence type="ECO:0000313" key="3">
    <source>
        <dbReference type="Proteomes" id="UP000316609"/>
    </source>
</evidence>
<evidence type="ECO:0000313" key="2">
    <source>
        <dbReference type="EMBL" id="TMQ66185.1"/>
    </source>
</evidence>
<dbReference type="InterPro" id="IPR026950">
    <property type="entry name" value="Caps_assemb_Wzi"/>
</dbReference>
<dbReference type="AlphaFoldDB" id="A0A538TRH4"/>
<name>A0A538TRH4_UNCEI</name>
<dbReference type="InterPro" id="IPR038636">
    <property type="entry name" value="Wzi_sf"/>
</dbReference>
<proteinExistence type="predicted"/>
<comment type="caution">
    <text evidence="2">The sequence shown here is derived from an EMBL/GenBank/DDBJ whole genome shotgun (WGS) entry which is preliminary data.</text>
</comment>
<dbReference type="Proteomes" id="UP000316609">
    <property type="component" value="Unassembled WGS sequence"/>
</dbReference>
<feature type="compositionally biased region" description="Low complexity" evidence="1">
    <location>
        <begin position="8"/>
        <end position="20"/>
    </location>
</feature>
<dbReference type="EMBL" id="VBOY01000060">
    <property type="protein sequence ID" value="TMQ66185.1"/>
    <property type="molecule type" value="Genomic_DNA"/>
</dbReference>
<gene>
    <name evidence="2" type="ORF">E6K78_06685</name>
</gene>
<dbReference type="Gene3D" id="2.40.160.130">
    <property type="entry name" value="Capsule assembly protein Wzi"/>
    <property type="match status" value="1"/>
</dbReference>
<accession>A0A538TRH4</accession>
<evidence type="ECO:0000256" key="1">
    <source>
        <dbReference type="SAM" id="MobiDB-lite"/>
    </source>
</evidence>